<dbReference type="Gene3D" id="1.10.1790.10">
    <property type="entry name" value="PRD domain"/>
    <property type="match status" value="2"/>
</dbReference>
<keyword evidence="5" id="KW-0804">Transcription</keyword>
<dbReference type="GO" id="GO:0008982">
    <property type="term" value="F:protein-N(PI)-phosphohistidine-sugar phosphotransferase activity"/>
    <property type="evidence" value="ECO:0007669"/>
    <property type="project" value="InterPro"/>
</dbReference>
<dbReference type="PROSITE" id="PS51094">
    <property type="entry name" value="PTS_EIIA_TYPE_2"/>
    <property type="match status" value="1"/>
</dbReference>
<dbReference type="GO" id="GO:0006355">
    <property type="term" value="P:regulation of DNA-templated transcription"/>
    <property type="evidence" value="ECO:0007669"/>
    <property type="project" value="InterPro"/>
</dbReference>
<dbReference type="Pfam" id="PF00874">
    <property type="entry name" value="PRD"/>
    <property type="match status" value="2"/>
</dbReference>
<keyword evidence="3" id="KW-0805">Transcription regulation</keyword>
<evidence type="ECO:0000313" key="9">
    <source>
        <dbReference type="EMBL" id="TYS83056.1"/>
    </source>
</evidence>
<dbReference type="InterPro" id="IPR036634">
    <property type="entry name" value="PRD_sf"/>
</dbReference>
<dbReference type="EMBL" id="VTEZ01000006">
    <property type="protein sequence ID" value="TYS83056.1"/>
    <property type="molecule type" value="Genomic_DNA"/>
</dbReference>
<dbReference type="RefSeq" id="WP_148970468.1">
    <property type="nucleotide sequence ID" value="NZ_JBNIKW010000006.1"/>
</dbReference>
<dbReference type="SUPFAM" id="SSF63520">
    <property type="entry name" value="PTS-regulatory domain, PRD"/>
    <property type="match status" value="2"/>
</dbReference>
<dbReference type="InterPro" id="IPR007737">
    <property type="entry name" value="Mga_HTH"/>
</dbReference>
<evidence type="ECO:0000256" key="4">
    <source>
        <dbReference type="ARBA" id="ARBA00023159"/>
    </source>
</evidence>
<organism evidence="9 10">
    <name type="scientific">Rossellomorea aquimaris</name>
    <dbReference type="NCBI Taxonomy" id="189382"/>
    <lineage>
        <taxon>Bacteria</taxon>
        <taxon>Bacillati</taxon>
        <taxon>Bacillota</taxon>
        <taxon>Bacilli</taxon>
        <taxon>Bacillales</taxon>
        <taxon>Bacillaceae</taxon>
        <taxon>Rossellomorea</taxon>
    </lineage>
</organism>
<dbReference type="InterPro" id="IPR036388">
    <property type="entry name" value="WH-like_DNA-bd_sf"/>
</dbReference>
<dbReference type="AlphaFoldDB" id="A0A5D4TL67"/>
<feature type="domain" description="PRD" evidence="8">
    <location>
        <begin position="297"/>
        <end position="404"/>
    </location>
</feature>
<dbReference type="PROSITE" id="PS51099">
    <property type="entry name" value="PTS_EIIB_TYPE_2"/>
    <property type="match status" value="1"/>
</dbReference>
<dbReference type="InterPro" id="IPR016152">
    <property type="entry name" value="PTrfase/Anion_transptr"/>
</dbReference>
<dbReference type="Gene3D" id="3.40.50.2300">
    <property type="match status" value="1"/>
</dbReference>
<evidence type="ECO:0000259" key="6">
    <source>
        <dbReference type="PROSITE" id="PS51094"/>
    </source>
</evidence>
<evidence type="ECO:0000259" key="8">
    <source>
        <dbReference type="PROSITE" id="PS51372"/>
    </source>
</evidence>
<evidence type="ECO:0000256" key="2">
    <source>
        <dbReference type="ARBA" id="ARBA00022737"/>
    </source>
</evidence>
<dbReference type="PANTHER" id="PTHR30185">
    <property type="entry name" value="CRYPTIC BETA-GLUCOSIDE BGL OPERON ANTITERMINATOR"/>
    <property type="match status" value="1"/>
</dbReference>
<sequence>MNERQNEILRMLIGQSNHYILVRNITDQVQCSEKTVRNDLKAIQHYLEGISSAELIRKPGLGVCLEVNEEDEKKLFGLLHSTDATSSDQEDERRVIQIAYHLLMDTTPVTSQDFMSRFYVSKAIIKRDIEKIETWLKRFDITLGTRQKVGLTLEGTEKNKRSALSRLSEMVNHPALIHDFMKDQFSSAEFKVVNTELKEVQRKYALRFTDESFERIVLHTLLMIKRTKLGQIISISEEERLFLLKKTEYRWAVDFSEKLEPFFSIRFPDKEKAYLTLHFLGGKYRSQKDTLNQSFQDDNPILLKVMSMLVERVSQSTNIDFKKDRELREGLNVHLHSTLNRLEHGLPVSNVMLHEIKKMYPYMFDQLMLSLGDINQSLALDIPEEEAAYLTLHFQSSLERIKNQHLTTTKVVLVCHMGIGMSQLLRTKIERKFYSVNVLGSIAKSELQDFLCKQEVDLVISTISLPEIKVPHIVVSPLLENSDEERLEQWLKQDKRSFKRSPEESILLKYTNPFVVFLQQDETSKYEIIKKLAASLYSKGYVEKEYIESTMIRERMSATAIGAGIAIPHGHPDLIKQSAIGIATLKEPIEWGVEKVSLVFLLAVNNEEQKEVKHLFSEISSLSEDPRKVQSLIVQQDIMNFLSVFKNE</sequence>
<evidence type="ECO:0000256" key="5">
    <source>
        <dbReference type="ARBA" id="ARBA00023163"/>
    </source>
</evidence>
<feature type="domain" description="PTS EIIA type-2" evidence="6">
    <location>
        <begin position="509"/>
        <end position="648"/>
    </location>
</feature>
<dbReference type="Gene3D" id="1.10.10.10">
    <property type="entry name" value="Winged helix-like DNA-binding domain superfamily/Winged helix DNA-binding domain"/>
    <property type="match status" value="2"/>
</dbReference>
<dbReference type="InterPro" id="IPR011608">
    <property type="entry name" value="PRD"/>
</dbReference>
<proteinExistence type="predicted"/>
<dbReference type="PROSITE" id="PS00372">
    <property type="entry name" value="PTS_EIIA_TYPE_2_HIS"/>
    <property type="match status" value="1"/>
</dbReference>
<dbReference type="GO" id="GO:0009401">
    <property type="term" value="P:phosphoenolpyruvate-dependent sugar phosphotransferase system"/>
    <property type="evidence" value="ECO:0007669"/>
    <property type="project" value="InterPro"/>
</dbReference>
<dbReference type="CDD" id="cd00211">
    <property type="entry name" value="PTS_IIA_fru"/>
    <property type="match status" value="1"/>
</dbReference>
<dbReference type="Pfam" id="PF00359">
    <property type="entry name" value="PTS_EIIA_2"/>
    <property type="match status" value="1"/>
</dbReference>
<evidence type="ECO:0000256" key="1">
    <source>
        <dbReference type="ARBA" id="ARBA00022679"/>
    </source>
</evidence>
<dbReference type="PROSITE" id="PS51372">
    <property type="entry name" value="PRD_2"/>
    <property type="match status" value="2"/>
</dbReference>
<keyword evidence="4" id="KW-0010">Activator</keyword>
<name>A0A5D4TL67_9BACI</name>
<dbReference type="InterPro" id="IPR013011">
    <property type="entry name" value="PTS_EIIB_2"/>
</dbReference>
<protein>
    <submittedName>
        <fullName evidence="9">Transcription antiterminator</fullName>
    </submittedName>
</protein>
<evidence type="ECO:0000259" key="7">
    <source>
        <dbReference type="PROSITE" id="PS51099"/>
    </source>
</evidence>
<keyword evidence="1" id="KW-0808">Transferase</keyword>
<feature type="domain" description="PRD" evidence="8">
    <location>
        <begin position="184"/>
        <end position="289"/>
    </location>
</feature>
<dbReference type="InterPro" id="IPR002178">
    <property type="entry name" value="PTS_EIIA_type-2_dom"/>
</dbReference>
<dbReference type="SUPFAM" id="SSF52794">
    <property type="entry name" value="PTS system IIB component-like"/>
    <property type="match status" value="1"/>
</dbReference>
<dbReference type="CDD" id="cd05568">
    <property type="entry name" value="PTS_IIB_bgl_like"/>
    <property type="match status" value="1"/>
</dbReference>
<gene>
    <name evidence="9" type="ORF">FZC85_18310</name>
</gene>
<evidence type="ECO:0000256" key="3">
    <source>
        <dbReference type="ARBA" id="ARBA00023015"/>
    </source>
</evidence>
<dbReference type="PANTHER" id="PTHR30185:SF12">
    <property type="entry name" value="TRANSCRIPTIONAL REGULATOR MANR"/>
    <property type="match status" value="1"/>
</dbReference>
<feature type="domain" description="PTS EIIB type-2" evidence="7">
    <location>
        <begin position="409"/>
        <end position="499"/>
    </location>
</feature>
<accession>A0A5D4TL67</accession>
<dbReference type="Pfam" id="PF05043">
    <property type="entry name" value="Mga"/>
    <property type="match status" value="1"/>
</dbReference>
<reference evidence="9 10" key="1">
    <citation type="submission" date="2019-08" db="EMBL/GenBank/DDBJ databases">
        <title>Bacillus genomes from the desert of Cuatro Cienegas, Coahuila.</title>
        <authorList>
            <person name="Olmedo-Alvarez G."/>
        </authorList>
    </citation>
    <scope>NUCLEOTIDE SEQUENCE [LARGE SCALE GENOMIC DNA]</scope>
    <source>
        <strain evidence="9 10">CH87b_3T</strain>
    </source>
</reference>
<dbReference type="Gene3D" id="3.40.930.10">
    <property type="entry name" value="Mannitol-specific EII, Chain A"/>
    <property type="match status" value="1"/>
</dbReference>
<dbReference type="InterPro" id="IPR050661">
    <property type="entry name" value="BglG_antiterminators"/>
</dbReference>
<dbReference type="InterPro" id="IPR036095">
    <property type="entry name" value="PTS_EIIB-like_sf"/>
</dbReference>
<comment type="caution">
    <text evidence="9">The sequence shown here is derived from an EMBL/GenBank/DDBJ whole genome shotgun (WGS) entry which is preliminary data.</text>
</comment>
<dbReference type="OrthoDB" id="3175596at2"/>
<dbReference type="Proteomes" id="UP000324269">
    <property type="component" value="Unassembled WGS sequence"/>
</dbReference>
<keyword evidence="2" id="KW-0677">Repeat</keyword>
<evidence type="ECO:0000313" key="10">
    <source>
        <dbReference type="Proteomes" id="UP000324269"/>
    </source>
</evidence>
<dbReference type="SUPFAM" id="SSF55804">
    <property type="entry name" value="Phoshotransferase/anion transport protein"/>
    <property type="match status" value="1"/>
</dbReference>